<dbReference type="Proteomes" id="UP000037696">
    <property type="component" value="Unassembled WGS sequence"/>
</dbReference>
<comment type="caution">
    <text evidence="3">The sequence shown here is derived from an EMBL/GenBank/DDBJ whole genome shotgun (WGS) entry which is preliminary data.</text>
</comment>
<evidence type="ECO:0000256" key="1">
    <source>
        <dbReference type="SAM" id="MobiDB-lite"/>
    </source>
</evidence>
<keyword evidence="4" id="KW-1185">Reference proteome</keyword>
<feature type="compositionally biased region" description="Polar residues" evidence="1">
    <location>
        <begin position="133"/>
        <end position="142"/>
    </location>
</feature>
<gene>
    <name evidence="3" type="ORF">ACN38_g6449</name>
</gene>
<reference evidence="3 4" key="1">
    <citation type="submission" date="2015-08" db="EMBL/GenBank/DDBJ databases">
        <title>Genome sequencing of Penicillium nordicum.</title>
        <authorList>
            <person name="Nguyen H.D."/>
            <person name="Seifert K.A."/>
        </authorList>
    </citation>
    <scope>NUCLEOTIDE SEQUENCE [LARGE SCALE GENOMIC DNA]</scope>
    <source>
        <strain evidence="3 4">DAOMC 185683</strain>
    </source>
</reference>
<dbReference type="OrthoDB" id="2507140at2759"/>
<dbReference type="STRING" id="229535.A0A0M9WFG7"/>
<feature type="chain" id="PRO_5005839697" description="Extracellular membrane protein CFEM domain-containing protein" evidence="2">
    <location>
        <begin position="22"/>
        <end position="204"/>
    </location>
</feature>
<dbReference type="AlphaFoldDB" id="A0A0M9WFG7"/>
<feature type="signal peptide" evidence="2">
    <location>
        <begin position="1"/>
        <end position="21"/>
    </location>
</feature>
<evidence type="ECO:0000313" key="4">
    <source>
        <dbReference type="Proteomes" id="UP000037696"/>
    </source>
</evidence>
<name>A0A0M9WFG7_9EURO</name>
<dbReference type="EMBL" id="LHQQ01000100">
    <property type="protein sequence ID" value="KOS42669.1"/>
    <property type="molecule type" value="Genomic_DNA"/>
</dbReference>
<evidence type="ECO:0008006" key="5">
    <source>
        <dbReference type="Google" id="ProtNLM"/>
    </source>
</evidence>
<evidence type="ECO:0000256" key="2">
    <source>
        <dbReference type="SAM" id="SignalP"/>
    </source>
</evidence>
<evidence type="ECO:0000313" key="3">
    <source>
        <dbReference type="EMBL" id="KOS42669.1"/>
    </source>
</evidence>
<accession>A0A0M9WFG7</accession>
<feature type="region of interest" description="Disordered" evidence="1">
    <location>
        <begin position="133"/>
        <end position="163"/>
    </location>
</feature>
<proteinExistence type="predicted"/>
<sequence length="204" mass="21600">MHFFTTHLSLLLAASATLIAAQDATPTSASTNGNSNCASQKVVDYCVAIMKRGLAKCASGDWDCKCSGAANIANCYVDCSDDDPDSSAAKQLSVNDCATANAYDIGETTVAPSWTLPGSNAAQPTDIYASLTTGDSSSTTAGPTKALIGNEKSTSPSEGAAVGRHFETVSPRRKQLPVLREFTWLLGYIHKRTFRTTLTWEYSL</sequence>
<organism evidence="3 4">
    <name type="scientific">Penicillium nordicum</name>
    <dbReference type="NCBI Taxonomy" id="229535"/>
    <lineage>
        <taxon>Eukaryota</taxon>
        <taxon>Fungi</taxon>
        <taxon>Dikarya</taxon>
        <taxon>Ascomycota</taxon>
        <taxon>Pezizomycotina</taxon>
        <taxon>Eurotiomycetes</taxon>
        <taxon>Eurotiomycetidae</taxon>
        <taxon>Eurotiales</taxon>
        <taxon>Aspergillaceae</taxon>
        <taxon>Penicillium</taxon>
    </lineage>
</organism>
<protein>
    <recommendedName>
        <fullName evidence="5">Extracellular membrane protein CFEM domain-containing protein</fullName>
    </recommendedName>
</protein>
<keyword evidence="2" id="KW-0732">Signal</keyword>